<proteinExistence type="predicted"/>
<dbReference type="GeneID" id="301685036"/>
<accession>A0A5M3TBX3</accession>
<dbReference type="InterPro" id="IPR049578">
    <property type="entry name" value="CAXIP1-like_GIY-YIG_dom"/>
</dbReference>
<dbReference type="EMBL" id="BIMW01000175">
    <property type="protein sequence ID" value="GCE96202.1"/>
    <property type="molecule type" value="Genomic_DNA"/>
</dbReference>
<organism evidence="1 2">
    <name type="scientific">Limnospira platensis NIES-46</name>
    <dbReference type="NCBI Taxonomy" id="1236695"/>
    <lineage>
        <taxon>Bacteria</taxon>
        <taxon>Bacillati</taxon>
        <taxon>Cyanobacteriota</taxon>
        <taxon>Cyanophyceae</taxon>
        <taxon>Oscillatoriophycideae</taxon>
        <taxon>Oscillatoriales</taxon>
        <taxon>Sirenicapillariaceae</taxon>
        <taxon>Limnospira</taxon>
    </lineage>
</organism>
<protein>
    <recommendedName>
        <fullName evidence="3">GIY-YIG domain-containing protein</fullName>
    </recommendedName>
</protein>
<keyword evidence="2" id="KW-1185">Reference proteome</keyword>
<reference evidence="1 2" key="1">
    <citation type="journal article" date="2019" name="J Genomics">
        <title>The Draft Genome of a Hydrogen-producing Cyanobacterium, Arthrospira platensis NIES-46.</title>
        <authorList>
            <person name="Suzuki S."/>
            <person name="Yamaguchi H."/>
            <person name="Kawachi M."/>
        </authorList>
    </citation>
    <scope>NUCLEOTIDE SEQUENCE [LARGE SCALE GENOMIC DNA]</scope>
    <source>
        <strain evidence="1 2">NIES-46</strain>
    </source>
</reference>
<dbReference type="RefSeq" id="WP_014275569.1">
    <property type="nucleotide sequence ID" value="NZ_BIMW01000175.1"/>
</dbReference>
<gene>
    <name evidence="1" type="ORF">NIES46_42710</name>
</gene>
<evidence type="ECO:0008006" key="3">
    <source>
        <dbReference type="Google" id="ProtNLM"/>
    </source>
</evidence>
<name>A0A5M3TBX3_LIMPL</name>
<dbReference type="CDD" id="cd10450">
    <property type="entry name" value="GIY-YIG_AtGrxS16_like"/>
    <property type="match status" value="1"/>
</dbReference>
<evidence type="ECO:0000313" key="1">
    <source>
        <dbReference type="EMBL" id="GCE96202.1"/>
    </source>
</evidence>
<sequence>MTSSTEIIPLSGLEFIAYLDDSGKLPESLSGKIGVYAIFNQSQVLQYVGYSRDVFQSIKQHLVRQPEGCYWLKVQTINRPSKTLLEAIRDGWIAENGSVPPGNAEYSDRWNQPIDVKPQMTSDEVAKFDSLDEIGKDKLLKTVAKRVEANILSALEKRGLQEEIRFNPKLKTQGILDLK</sequence>
<dbReference type="Proteomes" id="UP000326169">
    <property type="component" value="Unassembled WGS sequence"/>
</dbReference>
<evidence type="ECO:0000313" key="2">
    <source>
        <dbReference type="Proteomes" id="UP000326169"/>
    </source>
</evidence>
<comment type="caution">
    <text evidence="1">The sequence shown here is derived from an EMBL/GenBank/DDBJ whole genome shotgun (WGS) entry which is preliminary data.</text>
</comment>